<dbReference type="GO" id="GO:0005230">
    <property type="term" value="F:extracellular ligand-gated monoatomic ion channel activity"/>
    <property type="evidence" value="ECO:0007669"/>
    <property type="project" value="InterPro"/>
</dbReference>
<dbReference type="PANTHER" id="PTHR18945">
    <property type="entry name" value="NEUROTRANSMITTER GATED ION CHANNEL"/>
    <property type="match status" value="1"/>
</dbReference>
<comment type="caution">
    <text evidence="2">The sequence shown here is derived from an EMBL/GenBank/DDBJ whole genome shotgun (WGS) entry which is preliminary data.</text>
</comment>
<dbReference type="EMBL" id="CAXKWB010002988">
    <property type="protein sequence ID" value="CAL4068098.1"/>
    <property type="molecule type" value="Genomic_DNA"/>
</dbReference>
<evidence type="ECO:0000313" key="2">
    <source>
        <dbReference type="EMBL" id="CAL4068098.1"/>
    </source>
</evidence>
<dbReference type="Proteomes" id="UP001497623">
    <property type="component" value="Unassembled WGS sequence"/>
</dbReference>
<dbReference type="GO" id="GO:0016020">
    <property type="term" value="C:membrane"/>
    <property type="evidence" value="ECO:0007669"/>
    <property type="project" value="InterPro"/>
</dbReference>
<name>A0AAV2Q0E0_MEGNR</name>
<dbReference type="AlphaFoldDB" id="A0AAV2Q0E0"/>
<dbReference type="InterPro" id="IPR006201">
    <property type="entry name" value="Neur_channel"/>
</dbReference>
<dbReference type="GO" id="GO:0004888">
    <property type="term" value="F:transmembrane signaling receptor activity"/>
    <property type="evidence" value="ECO:0007669"/>
    <property type="project" value="InterPro"/>
</dbReference>
<reference evidence="2 3" key="1">
    <citation type="submission" date="2024-05" db="EMBL/GenBank/DDBJ databases">
        <authorList>
            <person name="Wallberg A."/>
        </authorList>
    </citation>
    <scope>NUCLEOTIDE SEQUENCE [LARGE SCALE GENOMIC DNA]</scope>
</reference>
<dbReference type="Gene3D" id="2.70.170.10">
    <property type="entry name" value="Neurotransmitter-gated ion-channel ligand-binding domain"/>
    <property type="match status" value="1"/>
</dbReference>
<keyword evidence="3" id="KW-1185">Reference proteome</keyword>
<proteinExistence type="predicted"/>
<feature type="domain" description="Neurotransmitter-gated ion-channel ligand-binding" evidence="1">
    <location>
        <begin position="6"/>
        <end position="154"/>
    </location>
</feature>
<protein>
    <recommendedName>
        <fullName evidence="1">Neurotransmitter-gated ion-channel ligand-binding domain-containing protein</fullName>
    </recommendedName>
</protein>
<dbReference type="SUPFAM" id="SSF63712">
    <property type="entry name" value="Nicotinic receptor ligand binding domain-like"/>
    <property type="match status" value="1"/>
</dbReference>
<evidence type="ECO:0000259" key="1">
    <source>
        <dbReference type="Pfam" id="PF02931"/>
    </source>
</evidence>
<feature type="non-terminal residue" evidence="2">
    <location>
        <position position="155"/>
    </location>
</feature>
<gene>
    <name evidence="2" type="ORF">MNOR_LOCUS6980</name>
</gene>
<sequence length="155" mass="17896">KVPIGYRVERPPKGATSDQALLVSPKVVIKRIARVDDVNQAINMELIIIQSWIDRRIKFTHLFENRVKNKLSKDEVSNVWQPSIVFENALDGNIKLQSKMIEIEKIGFPLPPDYNDVVMDTIYNGSSGYLHKSELYTGSFSCQLDVFYYPFDIQW</sequence>
<organism evidence="2 3">
    <name type="scientific">Meganyctiphanes norvegica</name>
    <name type="common">Northern krill</name>
    <name type="synonym">Thysanopoda norvegica</name>
    <dbReference type="NCBI Taxonomy" id="48144"/>
    <lineage>
        <taxon>Eukaryota</taxon>
        <taxon>Metazoa</taxon>
        <taxon>Ecdysozoa</taxon>
        <taxon>Arthropoda</taxon>
        <taxon>Crustacea</taxon>
        <taxon>Multicrustacea</taxon>
        <taxon>Malacostraca</taxon>
        <taxon>Eumalacostraca</taxon>
        <taxon>Eucarida</taxon>
        <taxon>Euphausiacea</taxon>
        <taxon>Euphausiidae</taxon>
        <taxon>Meganyctiphanes</taxon>
    </lineage>
</organism>
<accession>A0AAV2Q0E0</accession>
<dbReference type="InterPro" id="IPR036734">
    <property type="entry name" value="Neur_chan_lig-bd_sf"/>
</dbReference>
<dbReference type="InterPro" id="IPR006202">
    <property type="entry name" value="Neur_chan_lig-bd"/>
</dbReference>
<dbReference type="Pfam" id="PF02931">
    <property type="entry name" value="Neur_chan_LBD"/>
    <property type="match status" value="1"/>
</dbReference>
<evidence type="ECO:0000313" key="3">
    <source>
        <dbReference type="Proteomes" id="UP001497623"/>
    </source>
</evidence>
<feature type="non-terminal residue" evidence="2">
    <location>
        <position position="1"/>
    </location>
</feature>